<protein>
    <submittedName>
        <fullName evidence="1">Uncharacterized protein</fullName>
    </submittedName>
</protein>
<organism evidence="1 2">
    <name type="scientific">Rangifer tarandus platyrhynchus</name>
    <name type="common">Svalbard reindeer</name>
    <dbReference type="NCBI Taxonomy" id="3082113"/>
    <lineage>
        <taxon>Eukaryota</taxon>
        <taxon>Metazoa</taxon>
        <taxon>Chordata</taxon>
        <taxon>Craniata</taxon>
        <taxon>Vertebrata</taxon>
        <taxon>Euteleostomi</taxon>
        <taxon>Mammalia</taxon>
        <taxon>Eutheria</taxon>
        <taxon>Laurasiatheria</taxon>
        <taxon>Artiodactyla</taxon>
        <taxon>Ruminantia</taxon>
        <taxon>Pecora</taxon>
        <taxon>Cervidae</taxon>
        <taxon>Odocoileinae</taxon>
        <taxon>Rangifer</taxon>
    </lineage>
</organism>
<accession>A0ACB0EEJ8</accession>
<sequence>MCVSGPKAFLLQKQAPCRAELRRRSRGASSEPGTTASSPPQRDRGLPTTLPKEQSGAWTAVQKLALELELASGSVGPGLPPSPAPTWEHHPRVTTGWGERDTFPSAVTWEPHRQPCPSPRHGTPKHPHDGAVLRPPASGVHRAHVSAADPSSRSPEEAASAGSDAELTLRPGAHRAGAGKASLGDPRRTPVVHVRSLSQACRGEEAAKDSGEREAPIGQHCPLPQGSLPVVGVQTGRGAPRVPENPGDQRQARASCAGDAQAPQGRSTATPGTLRLRHPTLKPPSPARSPQGSGEPCVLQAARGLHRKAFAFGWLFPRNWGVSCAGLVLSWLRPDGTRALPAGPARVPVAFGAWGGLRPLEPAQKDQSAPFPNHLSPHSPRARLPNSLSCKYPSPRPSGRQT</sequence>
<evidence type="ECO:0000313" key="1">
    <source>
        <dbReference type="EMBL" id="CAI9698799.1"/>
    </source>
</evidence>
<gene>
    <name evidence="1" type="ORF">MRATA1EN3_LOCUS10012</name>
</gene>
<evidence type="ECO:0000313" key="2">
    <source>
        <dbReference type="Proteomes" id="UP001162501"/>
    </source>
</evidence>
<name>A0ACB0EEJ8_RANTA</name>
<proteinExistence type="predicted"/>
<dbReference type="EMBL" id="OX596086">
    <property type="protein sequence ID" value="CAI9698799.1"/>
    <property type="molecule type" value="Genomic_DNA"/>
</dbReference>
<reference evidence="1" key="1">
    <citation type="submission" date="2023-05" db="EMBL/GenBank/DDBJ databases">
        <authorList>
            <consortium name="ELIXIR-Norway"/>
        </authorList>
    </citation>
    <scope>NUCLEOTIDE SEQUENCE</scope>
</reference>
<dbReference type="Proteomes" id="UP001162501">
    <property type="component" value="Chromosome 2"/>
</dbReference>